<dbReference type="RefSeq" id="WP_227529655.1">
    <property type="nucleotide sequence ID" value="NZ_JAGTTM010000001.1"/>
</dbReference>
<accession>A0A9X1LMD9</accession>
<dbReference type="Proteomes" id="UP001139289">
    <property type="component" value="Unassembled WGS sequence"/>
</dbReference>
<feature type="compositionally biased region" description="Low complexity" evidence="1">
    <location>
        <begin position="247"/>
        <end position="263"/>
    </location>
</feature>
<reference evidence="2" key="1">
    <citation type="submission" date="2021-04" db="EMBL/GenBank/DDBJ databases">
        <title>Microbacterium tenobrionis sp. nov. and Microbacterium allomyrinae sp. nov., isolated from larvae of Tenobrio molitor and Allomyrina dichotoma, respectively.</title>
        <authorList>
            <person name="Lee S.D."/>
        </authorList>
    </citation>
    <scope>NUCLEOTIDE SEQUENCE</scope>
    <source>
        <strain evidence="2">YMB-B2</strain>
    </source>
</reference>
<feature type="region of interest" description="Disordered" evidence="1">
    <location>
        <begin position="343"/>
        <end position="370"/>
    </location>
</feature>
<dbReference type="AlphaFoldDB" id="A0A9X1LMD9"/>
<evidence type="ECO:0000256" key="1">
    <source>
        <dbReference type="SAM" id="MobiDB-lite"/>
    </source>
</evidence>
<sequence length="370" mass="36178">MTFPSEGEVNVKTIASRRVRGGFAWGAFAVLGWAAFTLLSSTGTAHAEENPGGPLDSLTSVVGSTVGAGAEIAGAVVDDVVLPAVDHVAPAVTETLPAAAAPVSAAVSTTVQAVPVVRDVVPAAVAPVSDAVVEVPPTVTAPVTDLLQDSPASRLTDPVVETARSVPVVGDLLDELSVADAVAEATAALDATTASLGRTAQAVVPAAVDVVDRAVPSAPGDPDPVAPRSPVHDSTVQDPPDPAVTDQKPAAQPDAAPAAQASVLSASAGSPSLSASITAQLFLDAQRVEASADALVSNETDFPGAPVPAAHAPSAVPASAAPVGGGGGVVTDAADTFAASATTRSLLGGRGPTDDDLPSAPVFETDASPD</sequence>
<organism evidence="2 3">
    <name type="scientific">Microbacterium tenebrionis</name>
    <dbReference type="NCBI Taxonomy" id="2830665"/>
    <lineage>
        <taxon>Bacteria</taxon>
        <taxon>Bacillati</taxon>
        <taxon>Actinomycetota</taxon>
        <taxon>Actinomycetes</taxon>
        <taxon>Micrococcales</taxon>
        <taxon>Microbacteriaceae</taxon>
        <taxon>Microbacterium</taxon>
    </lineage>
</organism>
<dbReference type="EMBL" id="JAGTTM010000001">
    <property type="protein sequence ID" value="MCC2028383.1"/>
    <property type="molecule type" value="Genomic_DNA"/>
</dbReference>
<keyword evidence="3" id="KW-1185">Reference proteome</keyword>
<feature type="compositionally biased region" description="Low complexity" evidence="1">
    <location>
        <begin position="306"/>
        <end position="322"/>
    </location>
</feature>
<evidence type="ECO:0000313" key="2">
    <source>
        <dbReference type="EMBL" id="MCC2028383.1"/>
    </source>
</evidence>
<feature type="region of interest" description="Disordered" evidence="1">
    <location>
        <begin position="214"/>
        <end position="263"/>
    </location>
</feature>
<protein>
    <submittedName>
        <fullName evidence="2">Uncharacterized protein</fullName>
    </submittedName>
</protein>
<feature type="region of interest" description="Disordered" evidence="1">
    <location>
        <begin position="306"/>
        <end position="329"/>
    </location>
</feature>
<name>A0A9X1LMD9_9MICO</name>
<gene>
    <name evidence="2" type="ORF">KEC56_02380</name>
</gene>
<comment type="caution">
    <text evidence="2">The sequence shown here is derived from an EMBL/GenBank/DDBJ whole genome shotgun (WGS) entry which is preliminary data.</text>
</comment>
<proteinExistence type="predicted"/>
<evidence type="ECO:0000313" key="3">
    <source>
        <dbReference type="Proteomes" id="UP001139289"/>
    </source>
</evidence>